<name>A0A1G6JCK7_9BURK</name>
<protein>
    <submittedName>
        <fullName evidence="1">Uncharacterized protein</fullName>
    </submittedName>
</protein>
<dbReference type="STRING" id="187868.SAMN05192589_101371"/>
<evidence type="ECO:0000313" key="1">
    <source>
        <dbReference type="EMBL" id="SDC16420.1"/>
    </source>
</evidence>
<evidence type="ECO:0000313" key="2">
    <source>
        <dbReference type="Proteomes" id="UP000198781"/>
    </source>
</evidence>
<gene>
    <name evidence="1" type="ORF">SAMN05192589_101371</name>
</gene>
<accession>A0A1G6JCK7</accession>
<organism evidence="1 2">
    <name type="scientific">Paracidovorax valerianellae</name>
    <dbReference type="NCBI Taxonomy" id="187868"/>
    <lineage>
        <taxon>Bacteria</taxon>
        <taxon>Pseudomonadati</taxon>
        <taxon>Pseudomonadota</taxon>
        <taxon>Betaproteobacteria</taxon>
        <taxon>Burkholderiales</taxon>
        <taxon>Comamonadaceae</taxon>
        <taxon>Paracidovorax</taxon>
    </lineage>
</organism>
<dbReference type="AlphaFoldDB" id="A0A1G6JCK7"/>
<dbReference type="Proteomes" id="UP000198781">
    <property type="component" value="Unassembled WGS sequence"/>
</dbReference>
<dbReference type="EMBL" id="FMZC01000001">
    <property type="protein sequence ID" value="SDC16420.1"/>
    <property type="molecule type" value="Genomic_DNA"/>
</dbReference>
<sequence length="155" mass="17677">MRKKIFIAKYLEMLSKLVIKPVFEKDIGNIDDAKKIRAQSQIFEGIYSQKIELNFSMHEAERIRRIFGYLSTVNVSSVYLWLENSIDCGLLKIDSLADINVEYLLGSADWGIMGLLSEDMKDYLLLEINEYDDGLKVGLDAKGANWAAVDFSLIQ</sequence>
<proteinExistence type="predicted"/>
<reference evidence="1 2" key="1">
    <citation type="submission" date="2016-10" db="EMBL/GenBank/DDBJ databases">
        <authorList>
            <person name="de Groot N.N."/>
        </authorList>
    </citation>
    <scope>NUCLEOTIDE SEQUENCE [LARGE SCALE GENOMIC DNA]</scope>
    <source>
        <strain evidence="1 2">DSM 16619</strain>
    </source>
</reference>
<keyword evidence="2" id="KW-1185">Reference proteome</keyword>